<dbReference type="Proteomes" id="UP001396898">
    <property type="component" value="Unassembled WGS sequence"/>
</dbReference>
<evidence type="ECO:0000259" key="1">
    <source>
        <dbReference type="Pfam" id="PF20150"/>
    </source>
</evidence>
<proteinExistence type="predicted"/>
<gene>
    <name evidence="2" type="ORF">PG991_005363</name>
</gene>
<accession>A0ABR1S8Z5</accession>
<evidence type="ECO:0000313" key="3">
    <source>
        <dbReference type="Proteomes" id="UP001396898"/>
    </source>
</evidence>
<keyword evidence="3" id="KW-1185">Reference proteome</keyword>
<protein>
    <recommendedName>
        <fullName evidence="1">2EXR domain-containing protein</fullName>
    </recommendedName>
</protein>
<feature type="domain" description="2EXR" evidence="1">
    <location>
        <begin position="3"/>
        <end position="93"/>
    </location>
</feature>
<sequence>MVFNRAPREVKEAIWKLALPDDEPEVCVMWPLRFQGLSQIVEPLLVDTAFPVLMHICREWRAFVLSPSSGVRFHRSRLAGCQGPYRPYRPEMDAFFVSSSNAMFTLQAMAKEDRRGDAAAAAAAAVLNPESWRTLRHLAVEPPVFGEAHEWLPELVFRYSPDLQKVSVVFPSSGKPLWGFFHPPSRRCKLRRIDEAGDVENKSKVVSIQEHARTTLLWLDIVLSRKWGDEQRARQEHSRGDPTETYEGAPWNGSEEKPCLVYESASFAQFRRLGDGLQIWEEVCEDRIWAVHKDGSQELPSFGGSHRNPEIWRVNDDVELTS</sequence>
<dbReference type="Pfam" id="PF20150">
    <property type="entry name" value="2EXR"/>
    <property type="match status" value="1"/>
</dbReference>
<reference evidence="2 3" key="1">
    <citation type="submission" date="2023-01" db="EMBL/GenBank/DDBJ databases">
        <title>Analysis of 21 Apiospora genomes using comparative genomics revels a genus with tremendous synthesis potential of carbohydrate active enzymes and secondary metabolites.</title>
        <authorList>
            <person name="Sorensen T."/>
        </authorList>
    </citation>
    <scope>NUCLEOTIDE SEQUENCE [LARGE SCALE GENOMIC DNA]</scope>
    <source>
        <strain evidence="2 3">CBS 20057</strain>
    </source>
</reference>
<dbReference type="EMBL" id="JAQQWI010000007">
    <property type="protein sequence ID" value="KAK8028307.1"/>
    <property type="molecule type" value="Genomic_DNA"/>
</dbReference>
<organism evidence="2 3">
    <name type="scientific">Apiospora marii</name>
    <dbReference type="NCBI Taxonomy" id="335849"/>
    <lineage>
        <taxon>Eukaryota</taxon>
        <taxon>Fungi</taxon>
        <taxon>Dikarya</taxon>
        <taxon>Ascomycota</taxon>
        <taxon>Pezizomycotina</taxon>
        <taxon>Sordariomycetes</taxon>
        <taxon>Xylariomycetidae</taxon>
        <taxon>Amphisphaeriales</taxon>
        <taxon>Apiosporaceae</taxon>
        <taxon>Apiospora</taxon>
    </lineage>
</organism>
<name>A0ABR1S8Z5_9PEZI</name>
<dbReference type="InterPro" id="IPR045518">
    <property type="entry name" value="2EXR"/>
</dbReference>
<comment type="caution">
    <text evidence="2">The sequence shown here is derived from an EMBL/GenBank/DDBJ whole genome shotgun (WGS) entry which is preliminary data.</text>
</comment>
<evidence type="ECO:0000313" key="2">
    <source>
        <dbReference type="EMBL" id="KAK8028307.1"/>
    </source>
</evidence>